<dbReference type="InterPro" id="IPR013833">
    <property type="entry name" value="Cyt_c_oxidase_su3_a-hlx"/>
</dbReference>
<accession>A0A6B0YLD7</accession>
<evidence type="ECO:0000256" key="7">
    <source>
        <dbReference type="RuleBase" id="RU003376"/>
    </source>
</evidence>
<feature type="transmembrane region" description="Helical" evidence="9">
    <location>
        <begin position="39"/>
        <end position="58"/>
    </location>
</feature>
<feature type="transmembrane region" description="Helical" evidence="9">
    <location>
        <begin position="78"/>
        <end position="97"/>
    </location>
</feature>
<feature type="compositionally biased region" description="Basic and acidic residues" evidence="8">
    <location>
        <begin position="7"/>
        <end position="20"/>
    </location>
</feature>
<comment type="caution">
    <text evidence="11">The sequence shown here is derived from an EMBL/GenBank/DDBJ whole genome shotgun (WGS) entry which is preliminary data.</text>
</comment>
<sequence length="224" mass="25305">MTATAIEHGHEHDHAADDHHHTGEIDLPTYLEYTRRNRLGMWLFFASEAFLFLALLVTRFYLWRGPHGEVVRPELDQFAGLVVTAVLLLSSYFMNRAEVSIANDKRTDFLASLLITAALGTAFLVGVVVWEWGMFPGIVKGHLKPTDGVFGAVVFGMTGMHALHVLSGVVLILNVWWLGRKGHFSSERHWGVEACAIYWHYVDLVWIFFYPAIYLIGTTIEAPH</sequence>
<keyword evidence="4 7" id="KW-0812">Transmembrane</keyword>
<feature type="region of interest" description="Disordered" evidence="8">
    <location>
        <begin position="1"/>
        <end position="20"/>
    </location>
</feature>
<dbReference type="InterPro" id="IPR000298">
    <property type="entry name" value="Cyt_c_oxidase-like_su3"/>
</dbReference>
<feature type="transmembrane region" description="Helical" evidence="9">
    <location>
        <begin position="109"/>
        <end position="130"/>
    </location>
</feature>
<comment type="subcellular location">
    <subcellularLocation>
        <location evidence="1 7">Cell membrane</location>
        <topology evidence="1 7">Multi-pass membrane protein</topology>
    </subcellularLocation>
</comment>
<reference evidence="11" key="1">
    <citation type="submission" date="2019-09" db="EMBL/GenBank/DDBJ databases">
        <title>Characterisation of the sponge microbiome using genome-centric metagenomics.</title>
        <authorList>
            <person name="Engelberts J.P."/>
            <person name="Robbins S.J."/>
            <person name="De Goeij J.M."/>
            <person name="Aranda M."/>
            <person name="Bell S.C."/>
            <person name="Webster N.S."/>
        </authorList>
    </citation>
    <scope>NUCLEOTIDE SEQUENCE</scope>
    <source>
        <strain evidence="11">SB0664_bin_27</strain>
    </source>
</reference>
<evidence type="ECO:0000256" key="5">
    <source>
        <dbReference type="ARBA" id="ARBA00022989"/>
    </source>
</evidence>
<evidence type="ECO:0000256" key="6">
    <source>
        <dbReference type="ARBA" id="ARBA00023136"/>
    </source>
</evidence>
<evidence type="ECO:0000313" key="11">
    <source>
        <dbReference type="EMBL" id="MXY91866.1"/>
    </source>
</evidence>
<keyword evidence="6 9" id="KW-0472">Membrane</keyword>
<dbReference type="CDD" id="cd00386">
    <property type="entry name" value="Heme_Cu_Oxidase_III_like"/>
    <property type="match status" value="1"/>
</dbReference>
<feature type="transmembrane region" description="Helical" evidence="9">
    <location>
        <begin position="198"/>
        <end position="217"/>
    </location>
</feature>
<dbReference type="PANTHER" id="PTHR11403:SF2">
    <property type="entry name" value="CYTOCHROME BO(3) UBIQUINOL OXIDASE SUBUNIT 3"/>
    <property type="match status" value="1"/>
</dbReference>
<evidence type="ECO:0000256" key="9">
    <source>
        <dbReference type="SAM" id="Phobius"/>
    </source>
</evidence>
<evidence type="ECO:0000256" key="4">
    <source>
        <dbReference type="ARBA" id="ARBA00022692"/>
    </source>
</evidence>
<evidence type="ECO:0000256" key="8">
    <source>
        <dbReference type="SAM" id="MobiDB-lite"/>
    </source>
</evidence>
<keyword evidence="3" id="KW-1003">Cell membrane</keyword>
<keyword evidence="5 9" id="KW-1133">Transmembrane helix</keyword>
<evidence type="ECO:0000256" key="1">
    <source>
        <dbReference type="ARBA" id="ARBA00004651"/>
    </source>
</evidence>
<evidence type="ECO:0000256" key="2">
    <source>
        <dbReference type="ARBA" id="ARBA00010581"/>
    </source>
</evidence>
<dbReference type="Pfam" id="PF00510">
    <property type="entry name" value="COX3"/>
    <property type="match status" value="1"/>
</dbReference>
<dbReference type="InterPro" id="IPR024791">
    <property type="entry name" value="Cyt_c/ubiquinol_Oxase_su3"/>
</dbReference>
<dbReference type="PANTHER" id="PTHR11403">
    <property type="entry name" value="CYTOCHROME C OXIDASE SUBUNIT III"/>
    <property type="match status" value="1"/>
</dbReference>
<dbReference type="EMBL" id="VXRG01000003">
    <property type="protein sequence ID" value="MXY91866.1"/>
    <property type="molecule type" value="Genomic_DNA"/>
</dbReference>
<dbReference type="Gene3D" id="1.20.120.80">
    <property type="entry name" value="Cytochrome c oxidase, subunit III, four-helix bundle"/>
    <property type="match status" value="1"/>
</dbReference>
<dbReference type="AlphaFoldDB" id="A0A6B0YLD7"/>
<dbReference type="GO" id="GO:0005886">
    <property type="term" value="C:plasma membrane"/>
    <property type="evidence" value="ECO:0007669"/>
    <property type="project" value="UniProtKB-SubCell"/>
</dbReference>
<evidence type="ECO:0000256" key="3">
    <source>
        <dbReference type="ARBA" id="ARBA00022475"/>
    </source>
</evidence>
<dbReference type="GO" id="GO:0019646">
    <property type="term" value="P:aerobic electron transport chain"/>
    <property type="evidence" value="ECO:0007669"/>
    <property type="project" value="InterPro"/>
</dbReference>
<feature type="transmembrane region" description="Helical" evidence="9">
    <location>
        <begin position="150"/>
        <end position="177"/>
    </location>
</feature>
<organism evidence="11">
    <name type="scientific">Caldilineaceae bacterium SB0664_bin_27</name>
    <dbReference type="NCBI Taxonomy" id="2605260"/>
    <lineage>
        <taxon>Bacteria</taxon>
        <taxon>Bacillati</taxon>
        <taxon>Chloroflexota</taxon>
        <taxon>Caldilineae</taxon>
        <taxon>Caldilineales</taxon>
        <taxon>Caldilineaceae</taxon>
    </lineage>
</organism>
<evidence type="ECO:0000259" key="10">
    <source>
        <dbReference type="PROSITE" id="PS50253"/>
    </source>
</evidence>
<comment type="similarity">
    <text evidence="2 7">Belongs to the cytochrome c oxidase subunit 3 family.</text>
</comment>
<feature type="domain" description="Heme-copper oxidase subunit III family profile" evidence="10">
    <location>
        <begin position="38"/>
        <end position="218"/>
    </location>
</feature>
<dbReference type="GO" id="GO:0004129">
    <property type="term" value="F:cytochrome-c oxidase activity"/>
    <property type="evidence" value="ECO:0007669"/>
    <property type="project" value="InterPro"/>
</dbReference>
<gene>
    <name evidence="11" type="ORF">F4Y42_00265</name>
</gene>
<dbReference type="PROSITE" id="PS50253">
    <property type="entry name" value="COX3"/>
    <property type="match status" value="1"/>
</dbReference>
<dbReference type="InterPro" id="IPR035973">
    <property type="entry name" value="Cyt_c_oxidase_su3-like_sf"/>
</dbReference>
<protein>
    <submittedName>
        <fullName evidence="11">Heme-copper oxidase subunit III</fullName>
    </submittedName>
</protein>
<name>A0A6B0YLD7_9CHLR</name>
<proteinExistence type="inferred from homology"/>
<dbReference type="SUPFAM" id="SSF81452">
    <property type="entry name" value="Cytochrome c oxidase subunit III-like"/>
    <property type="match status" value="1"/>
</dbReference>